<dbReference type="PANTHER" id="PTHR24346:SF30">
    <property type="entry name" value="MATERNAL EMBRYONIC LEUCINE ZIPPER KINASE"/>
    <property type="match status" value="1"/>
</dbReference>
<reference evidence="5" key="1">
    <citation type="submission" date="2021-02" db="EMBL/GenBank/DDBJ databases">
        <authorList>
            <person name="Dougan E. K."/>
            <person name="Rhodes N."/>
            <person name="Thang M."/>
            <person name="Chan C."/>
        </authorList>
    </citation>
    <scope>NUCLEOTIDE SEQUENCE</scope>
</reference>
<evidence type="ECO:0000256" key="2">
    <source>
        <dbReference type="ARBA" id="ARBA00022840"/>
    </source>
</evidence>
<proteinExistence type="predicted"/>
<dbReference type="SMART" id="SM00220">
    <property type="entry name" value="S_TKc"/>
    <property type="match status" value="1"/>
</dbReference>
<dbReference type="SUPFAM" id="SSF56112">
    <property type="entry name" value="Protein kinase-like (PK-like)"/>
    <property type="match status" value="1"/>
</dbReference>
<dbReference type="Pfam" id="PF00069">
    <property type="entry name" value="Pkinase"/>
    <property type="match status" value="1"/>
</dbReference>
<dbReference type="AlphaFoldDB" id="A0A812KFH6"/>
<evidence type="ECO:0000256" key="3">
    <source>
        <dbReference type="SAM" id="MobiDB-lite"/>
    </source>
</evidence>
<keyword evidence="2" id="KW-0067">ATP-binding</keyword>
<feature type="region of interest" description="Disordered" evidence="3">
    <location>
        <begin position="332"/>
        <end position="367"/>
    </location>
</feature>
<dbReference type="InterPro" id="IPR011009">
    <property type="entry name" value="Kinase-like_dom_sf"/>
</dbReference>
<dbReference type="PROSITE" id="PS50011">
    <property type="entry name" value="PROTEIN_KINASE_DOM"/>
    <property type="match status" value="1"/>
</dbReference>
<sequence>MHTLASTVAPWECGSFRFVKKLEDAARNHGRVDMMETDEGEQLPVAVKRMPNSWIRSGPEEFAGKHPSECENPWRNIGMLAELKKKGYAATCELLGVFRDEAHTYAVTTLATGGDLFAWCENRPRPTPDREAEMLPLVAQTFSAVEWLHSLGVAHRDLSLENILLTGPSSDAPNTVKLIDFGMAYVGRVCPAVTSLGPGKPSYQAPELHLRREYDGFQADSFALGVVVYAMAVGNYPWQSTKPGRSRIFDWVSCHGIRRYFHRSDIVDCFSPALIELMAELLHLLPSERTGLVKSRCSSSKVSQRTVWDCQWLAAPATQGKWRAMSSTSVSTMATETESDAEEAAVTGCPVSDSSEDSGRELQAFQV</sequence>
<evidence type="ECO:0000259" key="4">
    <source>
        <dbReference type="PROSITE" id="PS50011"/>
    </source>
</evidence>
<keyword evidence="6" id="KW-1185">Reference proteome</keyword>
<dbReference type="GO" id="GO:0004674">
    <property type="term" value="F:protein serine/threonine kinase activity"/>
    <property type="evidence" value="ECO:0007669"/>
    <property type="project" value="TreeGrafter"/>
</dbReference>
<organism evidence="5 6">
    <name type="scientific">Symbiodinium pilosum</name>
    <name type="common">Dinoflagellate</name>
    <dbReference type="NCBI Taxonomy" id="2952"/>
    <lineage>
        <taxon>Eukaryota</taxon>
        <taxon>Sar</taxon>
        <taxon>Alveolata</taxon>
        <taxon>Dinophyceae</taxon>
        <taxon>Suessiales</taxon>
        <taxon>Symbiodiniaceae</taxon>
        <taxon>Symbiodinium</taxon>
    </lineage>
</organism>
<dbReference type="GO" id="GO:0005524">
    <property type="term" value="F:ATP binding"/>
    <property type="evidence" value="ECO:0007669"/>
    <property type="project" value="UniProtKB-KW"/>
</dbReference>
<dbReference type="Proteomes" id="UP000649617">
    <property type="component" value="Unassembled WGS sequence"/>
</dbReference>
<comment type="caution">
    <text evidence="5">The sequence shown here is derived from an EMBL/GenBank/DDBJ whole genome shotgun (WGS) entry which is preliminary data.</text>
</comment>
<name>A0A812KFH6_SYMPI</name>
<evidence type="ECO:0000313" key="6">
    <source>
        <dbReference type="Proteomes" id="UP000649617"/>
    </source>
</evidence>
<dbReference type="InterPro" id="IPR000719">
    <property type="entry name" value="Prot_kinase_dom"/>
</dbReference>
<dbReference type="Gene3D" id="1.10.510.10">
    <property type="entry name" value="Transferase(Phosphotransferase) domain 1"/>
    <property type="match status" value="1"/>
</dbReference>
<dbReference type="GO" id="GO:0005737">
    <property type="term" value="C:cytoplasm"/>
    <property type="evidence" value="ECO:0007669"/>
    <property type="project" value="TreeGrafter"/>
</dbReference>
<dbReference type="PANTHER" id="PTHR24346">
    <property type="entry name" value="MAP/MICROTUBULE AFFINITY-REGULATING KINASE"/>
    <property type="match status" value="1"/>
</dbReference>
<evidence type="ECO:0000313" key="5">
    <source>
        <dbReference type="EMBL" id="CAE7222820.1"/>
    </source>
</evidence>
<dbReference type="EMBL" id="CAJNIZ010003470">
    <property type="protein sequence ID" value="CAE7222820.1"/>
    <property type="molecule type" value="Genomic_DNA"/>
</dbReference>
<gene>
    <name evidence="5" type="primary">hunk</name>
    <name evidence="5" type="ORF">SPIL2461_LOCUS3014</name>
</gene>
<accession>A0A812KFH6</accession>
<dbReference type="OrthoDB" id="193931at2759"/>
<dbReference type="GO" id="GO:0035556">
    <property type="term" value="P:intracellular signal transduction"/>
    <property type="evidence" value="ECO:0007669"/>
    <property type="project" value="TreeGrafter"/>
</dbReference>
<feature type="domain" description="Protein kinase" evidence="4">
    <location>
        <begin position="5"/>
        <end position="302"/>
    </location>
</feature>
<protein>
    <submittedName>
        <fullName evidence="5">Hunk protein</fullName>
    </submittedName>
</protein>
<evidence type="ECO:0000256" key="1">
    <source>
        <dbReference type="ARBA" id="ARBA00022741"/>
    </source>
</evidence>
<keyword evidence="1" id="KW-0547">Nucleotide-binding</keyword>